<dbReference type="Proteomes" id="UP000060487">
    <property type="component" value="Unassembled WGS sequence"/>
</dbReference>
<evidence type="ECO:0000313" key="1">
    <source>
        <dbReference type="EMBL" id="KWT91119.1"/>
    </source>
</evidence>
<sequence>MKKAVLVILLLFVITSCGKKEVKVQPAESMKARVAVEKLQKIKDYYIKKDAEGLRSAITPEGFKVIASNMKKFDSVELNLSPRWVDIKDDSIVVLSAWDGTWKHSGQTITEKGTAMFLFTGTPLKLDAILRDSPFIYP</sequence>
<reference evidence="1 2" key="1">
    <citation type="submission" date="2015-11" db="EMBL/GenBank/DDBJ databases">
        <authorList>
            <person name="Lin W."/>
        </authorList>
    </citation>
    <scope>NUCLEOTIDE SEQUENCE [LARGE SCALE GENOMIC DNA]</scope>
    <source>
        <strain evidence="1 2">HCH-1</strain>
    </source>
</reference>
<name>A0ABR5SHF5_9BACT</name>
<comment type="caution">
    <text evidence="1">The sequence shown here is derived from an EMBL/GenBank/DDBJ whole genome shotgun (WGS) entry which is preliminary data.</text>
</comment>
<organism evidence="1 2">
    <name type="scientific">Candidatus Magnetominusculus xianensis</name>
    <dbReference type="NCBI Taxonomy" id="1748249"/>
    <lineage>
        <taxon>Bacteria</taxon>
        <taxon>Pseudomonadati</taxon>
        <taxon>Nitrospirota</taxon>
        <taxon>Nitrospiria</taxon>
        <taxon>Nitrospirales</taxon>
        <taxon>Nitrospiraceae</taxon>
        <taxon>Candidatus Magnetominusculus</taxon>
    </lineage>
</organism>
<evidence type="ECO:0008006" key="3">
    <source>
        <dbReference type="Google" id="ProtNLM"/>
    </source>
</evidence>
<keyword evidence="2" id="KW-1185">Reference proteome</keyword>
<gene>
    <name evidence="1" type="ORF">ASN18_0943</name>
</gene>
<proteinExistence type="predicted"/>
<evidence type="ECO:0000313" key="2">
    <source>
        <dbReference type="Proteomes" id="UP000060487"/>
    </source>
</evidence>
<dbReference type="RefSeq" id="WP_085051535.1">
    <property type="nucleotide sequence ID" value="NZ_LNQR01000032.1"/>
</dbReference>
<dbReference type="EMBL" id="LNQR01000032">
    <property type="protein sequence ID" value="KWT91119.1"/>
    <property type="molecule type" value="Genomic_DNA"/>
</dbReference>
<accession>A0ABR5SHF5</accession>
<dbReference type="PROSITE" id="PS51257">
    <property type="entry name" value="PROKAR_LIPOPROTEIN"/>
    <property type="match status" value="1"/>
</dbReference>
<protein>
    <recommendedName>
        <fullName evidence="3">Lipoprotein</fullName>
    </recommendedName>
</protein>